<comment type="caution">
    <text evidence="2">The sequence shown here is derived from an EMBL/GenBank/DDBJ whole genome shotgun (WGS) entry which is preliminary data.</text>
</comment>
<reference evidence="2 3" key="1">
    <citation type="submission" date="2017-07" db="EMBL/GenBank/DDBJ databases">
        <title>Phylogenetic study on the rhizospheric bacterium Ochrobactrum sp. A44.</title>
        <authorList>
            <person name="Krzyzanowska D.M."/>
            <person name="Ossowicki A."/>
            <person name="Rajewska M."/>
            <person name="Maciag T."/>
            <person name="Kaczynski Z."/>
            <person name="Czerwicka M."/>
            <person name="Jafra S."/>
        </authorList>
    </citation>
    <scope>NUCLEOTIDE SEQUENCE [LARGE SCALE GENOMIC DNA]</scope>
    <source>
        <strain evidence="2 3">DSM 7216</strain>
    </source>
</reference>
<keyword evidence="1" id="KW-0812">Transmembrane</keyword>
<protein>
    <submittedName>
        <fullName evidence="2">Putative membrane protein</fullName>
    </submittedName>
</protein>
<keyword evidence="1" id="KW-0472">Membrane</keyword>
<dbReference type="Proteomes" id="UP000215590">
    <property type="component" value="Unassembled WGS sequence"/>
</dbReference>
<evidence type="ECO:0000313" key="3">
    <source>
        <dbReference type="Proteomes" id="UP000215590"/>
    </source>
</evidence>
<accession>A0A256FDX1</accession>
<feature type="transmembrane region" description="Helical" evidence="1">
    <location>
        <begin position="6"/>
        <end position="28"/>
    </location>
</feature>
<gene>
    <name evidence="2" type="ORF">CEV31_3550</name>
</gene>
<keyword evidence="1" id="KW-1133">Transmembrane helix</keyword>
<name>A0A256FDX1_9HYPH</name>
<keyword evidence="3" id="KW-1185">Reference proteome</keyword>
<evidence type="ECO:0000313" key="2">
    <source>
        <dbReference type="EMBL" id="OYR13059.1"/>
    </source>
</evidence>
<sequence length="38" mass="4051">MTGVSFAIPELSVLVSLTITSLALYMGGHTVKDVWGKK</sequence>
<dbReference type="EMBL" id="NNRJ01000054">
    <property type="protein sequence ID" value="OYR13059.1"/>
    <property type="molecule type" value="Genomic_DNA"/>
</dbReference>
<proteinExistence type="predicted"/>
<evidence type="ECO:0000256" key="1">
    <source>
        <dbReference type="SAM" id="Phobius"/>
    </source>
</evidence>
<organism evidence="2 3">
    <name type="scientific">Brucella thiophenivorans</name>
    <dbReference type="NCBI Taxonomy" id="571255"/>
    <lineage>
        <taxon>Bacteria</taxon>
        <taxon>Pseudomonadati</taxon>
        <taxon>Pseudomonadota</taxon>
        <taxon>Alphaproteobacteria</taxon>
        <taxon>Hyphomicrobiales</taxon>
        <taxon>Brucellaceae</taxon>
        <taxon>Brucella/Ochrobactrum group</taxon>
        <taxon>Brucella</taxon>
    </lineage>
</organism>
<dbReference type="AlphaFoldDB" id="A0A256FDX1"/>